<keyword evidence="1" id="KW-0732">Signal</keyword>
<evidence type="ECO:0000313" key="2">
    <source>
        <dbReference type="EMBL" id="SEH78029.1"/>
    </source>
</evidence>
<gene>
    <name evidence="2" type="ORF">SAMN04489835_4046</name>
</gene>
<evidence type="ECO:0000313" key="3">
    <source>
        <dbReference type="Proteomes" id="UP000182915"/>
    </source>
</evidence>
<dbReference type="STRING" id="370526.SAMN04489835_4046"/>
<sequence length="139" mass="14221">MVVLYDSRMLRVTMAAALVVGAMAMFPSTAAAQPETAPCDYNLSAPHVVRVGSTDMVAVTMAPAGCDGATPYMSVACVQLEGSPGPGRCRQNNGPLTAVVYYSPYQPGATYVATGRGCATKGNPPQPFCGTTGPVTATL</sequence>
<evidence type="ECO:0008006" key="4">
    <source>
        <dbReference type="Google" id="ProtNLM"/>
    </source>
</evidence>
<dbReference type="AlphaFoldDB" id="A0A1H6KQG6"/>
<feature type="signal peptide" evidence="1">
    <location>
        <begin position="1"/>
        <end position="32"/>
    </location>
</feature>
<reference evidence="3" key="1">
    <citation type="submission" date="2016-10" db="EMBL/GenBank/DDBJ databases">
        <authorList>
            <person name="Varghese N."/>
            <person name="Submissions S."/>
        </authorList>
    </citation>
    <scope>NUCLEOTIDE SEQUENCE [LARGE SCALE GENOMIC DNA]</scope>
    <source>
        <strain evidence="3">DSM 45405</strain>
    </source>
</reference>
<evidence type="ECO:0000256" key="1">
    <source>
        <dbReference type="SAM" id="SignalP"/>
    </source>
</evidence>
<feature type="chain" id="PRO_5009298316" description="Secreted protein" evidence="1">
    <location>
        <begin position="33"/>
        <end position="139"/>
    </location>
</feature>
<proteinExistence type="predicted"/>
<dbReference type="EMBL" id="LT629971">
    <property type="protein sequence ID" value="SEH78029.1"/>
    <property type="molecule type" value="Genomic_DNA"/>
</dbReference>
<keyword evidence="3" id="KW-1185">Reference proteome</keyword>
<protein>
    <recommendedName>
        <fullName evidence="4">Secreted protein</fullName>
    </recommendedName>
</protein>
<organism evidence="2 3">
    <name type="scientific">Mycolicibacterium rutilum</name>
    <name type="common">Mycobacterium rutilum</name>
    <dbReference type="NCBI Taxonomy" id="370526"/>
    <lineage>
        <taxon>Bacteria</taxon>
        <taxon>Bacillati</taxon>
        <taxon>Actinomycetota</taxon>
        <taxon>Actinomycetes</taxon>
        <taxon>Mycobacteriales</taxon>
        <taxon>Mycobacteriaceae</taxon>
        <taxon>Mycolicibacterium</taxon>
    </lineage>
</organism>
<accession>A0A1H6KQG6</accession>
<name>A0A1H6KQG6_MYCRU</name>
<dbReference type="Proteomes" id="UP000182915">
    <property type="component" value="Chromosome I"/>
</dbReference>